<keyword evidence="3" id="KW-1185">Reference proteome</keyword>
<feature type="compositionally biased region" description="Low complexity" evidence="1">
    <location>
        <begin position="503"/>
        <end position="513"/>
    </location>
</feature>
<feature type="region of interest" description="Disordered" evidence="1">
    <location>
        <begin position="32"/>
        <end position="115"/>
    </location>
</feature>
<feature type="compositionally biased region" description="Low complexity" evidence="1">
    <location>
        <begin position="702"/>
        <end position="720"/>
    </location>
</feature>
<feature type="compositionally biased region" description="Basic and acidic residues" evidence="1">
    <location>
        <begin position="32"/>
        <end position="46"/>
    </location>
</feature>
<feature type="compositionally biased region" description="Pro residues" evidence="1">
    <location>
        <begin position="294"/>
        <end position="306"/>
    </location>
</feature>
<reference evidence="2" key="1">
    <citation type="submission" date="2023-03" db="EMBL/GenBank/DDBJ databases">
        <title>Massive genome expansion in bonnet fungi (Mycena s.s.) driven by repeated elements and novel gene families across ecological guilds.</title>
        <authorList>
            <consortium name="Lawrence Berkeley National Laboratory"/>
            <person name="Harder C.B."/>
            <person name="Miyauchi S."/>
            <person name="Viragh M."/>
            <person name="Kuo A."/>
            <person name="Thoen E."/>
            <person name="Andreopoulos B."/>
            <person name="Lu D."/>
            <person name="Skrede I."/>
            <person name="Drula E."/>
            <person name="Henrissat B."/>
            <person name="Morin E."/>
            <person name="Kohler A."/>
            <person name="Barry K."/>
            <person name="LaButti K."/>
            <person name="Morin E."/>
            <person name="Salamov A."/>
            <person name="Lipzen A."/>
            <person name="Mereny Z."/>
            <person name="Hegedus B."/>
            <person name="Baldrian P."/>
            <person name="Stursova M."/>
            <person name="Weitz H."/>
            <person name="Taylor A."/>
            <person name="Grigoriev I.V."/>
            <person name="Nagy L.G."/>
            <person name="Martin F."/>
            <person name="Kauserud H."/>
        </authorList>
    </citation>
    <scope>NUCLEOTIDE SEQUENCE</scope>
    <source>
        <strain evidence="2">CBHHK188m</strain>
    </source>
</reference>
<evidence type="ECO:0000313" key="3">
    <source>
        <dbReference type="Proteomes" id="UP001215280"/>
    </source>
</evidence>
<evidence type="ECO:0000313" key="2">
    <source>
        <dbReference type="EMBL" id="KAJ7764967.1"/>
    </source>
</evidence>
<feature type="compositionally biased region" description="Polar residues" evidence="1">
    <location>
        <begin position="75"/>
        <end position="114"/>
    </location>
</feature>
<feature type="region of interest" description="Disordered" evidence="1">
    <location>
        <begin position="678"/>
        <end position="1141"/>
    </location>
</feature>
<feature type="region of interest" description="Disordered" evidence="1">
    <location>
        <begin position="473"/>
        <end position="638"/>
    </location>
</feature>
<comment type="caution">
    <text evidence="2">The sequence shown here is derived from an EMBL/GenBank/DDBJ whole genome shotgun (WGS) entry which is preliminary data.</text>
</comment>
<dbReference type="Proteomes" id="UP001215280">
    <property type="component" value="Unassembled WGS sequence"/>
</dbReference>
<feature type="compositionally biased region" description="Basic residues" evidence="1">
    <location>
        <begin position="1115"/>
        <end position="1129"/>
    </location>
</feature>
<feature type="region of interest" description="Disordered" evidence="1">
    <location>
        <begin position="176"/>
        <end position="197"/>
    </location>
</feature>
<accession>A0AAD7NKW3</accession>
<gene>
    <name evidence="2" type="ORF">DFH07DRAFT_369448</name>
</gene>
<feature type="compositionally biased region" description="Low complexity" evidence="1">
    <location>
        <begin position="794"/>
        <end position="803"/>
    </location>
</feature>
<protein>
    <submittedName>
        <fullName evidence="2">Uncharacterized protein</fullName>
    </submittedName>
</protein>
<evidence type="ECO:0000256" key="1">
    <source>
        <dbReference type="SAM" id="MobiDB-lite"/>
    </source>
</evidence>
<organism evidence="2 3">
    <name type="scientific">Mycena maculata</name>
    <dbReference type="NCBI Taxonomy" id="230809"/>
    <lineage>
        <taxon>Eukaryota</taxon>
        <taxon>Fungi</taxon>
        <taxon>Dikarya</taxon>
        <taxon>Basidiomycota</taxon>
        <taxon>Agaricomycotina</taxon>
        <taxon>Agaricomycetes</taxon>
        <taxon>Agaricomycetidae</taxon>
        <taxon>Agaricales</taxon>
        <taxon>Marasmiineae</taxon>
        <taxon>Mycenaceae</taxon>
        <taxon>Mycena</taxon>
    </lineage>
</organism>
<dbReference type="EMBL" id="JARJLG010000036">
    <property type="protein sequence ID" value="KAJ7764967.1"/>
    <property type="molecule type" value="Genomic_DNA"/>
</dbReference>
<feature type="compositionally biased region" description="Basic and acidic residues" evidence="1">
    <location>
        <begin position="890"/>
        <end position="905"/>
    </location>
</feature>
<feature type="compositionally biased region" description="Low complexity" evidence="1">
    <location>
        <begin position="973"/>
        <end position="988"/>
    </location>
</feature>
<feature type="compositionally biased region" description="Basic and acidic residues" evidence="1">
    <location>
        <begin position="1047"/>
        <end position="1058"/>
    </location>
</feature>
<feature type="compositionally biased region" description="Basic and acidic residues" evidence="1">
    <location>
        <begin position="1024"/>
        <end position="1033"/>
    </location>
</feature>
<feature type="compositionally biased region" description="Polar residues" evidence="1">
    <location>
        <begin position="820"/>
        <end position="840"/>
    </location>
</feature>
<name>A0AAD7NKW3_9AGAR</name>
<feature type="compositionally biased region" description="Pro residues" evidence="1">
    <location>
        <begin position="179"/>
        <end position="194"/>
    </location>
</feature>
<feature type="compositionally biased region" description="Pro residues" evidence="1">
    <location>
        <begin position="145"/>
        <end position="158"/>
    </location>
</feature>
<feature type="region of interest" description="Disordered" evidence="1">
    <location>
        <begin position="136"/>
        <end position="161"/>
    </location>
</feature>
<sequence length="1141" mass="123683">MSFKFGQPDPKILKSPGDFAFKDFTFNSIGKEPELLKRISSREEGVHYGYSPSPEPEYPPTRNEPEARTRPSLLQALTNQSQSQESQGYSTTFRSSQQPISVPLNSTLNSTNVVSPLMDDDSMQLQYPQTPVADVLAGATTHNPARPPSPPPPPPFVPDYPALKELHTRLEASHKVLALPPPPKKTPAPGPEFPRPSLIAANNAVHHTEKTLASAKEALQASQIRASISEQSVAAAQTSVDILAQALQAARVALEVAQKSLVEARQAAEEAQAALMASRAAADAAEETKRLLEEPPPLRAPTPEPVNPNAQIIGQMKKDLDTLRLWAEEQETGHFPAAVERDSSREREEEEEREASNMMIAPDENDTDIEAREANDTSAALEIPNVESGEVDVEIDEPRRSEEDAAQALVELAEQKISSQEEERQARQSSPMKGSAGKGNMESLTASAQALPLDATLQESDSLAREAALRKLQEAKREQVRIQKEQAQAAAASMILKERQDAAAKNSAAQSSSPLSETDGRSQSANGVARPVILPPSTGEVKVKAKKSKPISGGVKLGPEFTVKAEPSVPSDPSPAVERAAALGLRVRPSLSTQSAPSSKAGPPKKMRNQSLPPISHLSPKSPDEIFATRTGPDKGDIQIIQPNRAPKLPLDLSTDVQLLNLRFALQDEGIPWEAISRSRPKLSVKTEAADETLPPPSQAKIIPLATPTTRAPIAAPVATLSPLKPLPSRKQYPKFQKKPTDDGQTSQAVAGSSAEPSQPSSRPAEDSAAQSRPAEAPPIRVHPKWSPPPPVPVASTPNNPSVDSNTSVPTWPAPERPSSGLSNPHSGMTTPVPDTNGASSYRPLSERMWRPPGRSPSPAHGDFYNRSPPSRPRSPDGYRGRAGGSFNEEPERLSRRSRSPDWRPRPRSPTWTRYASPPSQFRCYTPPQPTHQSPSPARYTPPRSYFPPRAATPPPSYQAQGQKRSFSGDHYSPGPRRPSSGASLRRNSPPPPRGPRQGVPRAPLPQKRPREDDYTPPTHPQKRFKDDGRDAGRAPVRAASPPRQWVPREPDNERPALELRLGAPSEPNVHFVGRGESYRPEPDMGGSEEYWEAPKDGLLSRLSDPSRGTARGRGGARGRANNRARGGRGRGERSLVDRMV</sequence>
<proteinExistence type="predicted"/>
<feature type="compositionally biased region" description="Basic and acidic residues" evidence="1">
    <location>
        <begin position="473"/>
        <end position="484"/>
    </location>
</feature>
<feature type="region of interest" description="Disordered" evidence="1">
    <location>
        <begin position="329"/>
        <end position="453"/>
    </location>
</feature>
<feature type="compositionally biased region" description="Basic and acidic residues" evidence="1">
    <location>
        <begin position="1130"/>
        <end position="1141"/>
    </location>
</feature>
<dbReference type="AlphaFoldDB" id="A0AAD7NKW3"/>
<feature type="compositionally biased region" description="Polar residues" evidence="1">
    <location>
        <begin position="743"/>
        <end position="762"/>
    </location>
</feature>
<feature type="region of interest" description="Disordered" evidence="1">
    <location>
        <begin position="285"/>
        <end position="309"/>
    </location>
</feature>